<dbReference type="PANTHER" id="PTHR30290:SF83">
    <property type="entry name" value="ABC TRANSPORTER SUBSTRATE-BINDING PROTEIN"/>
    <property type="match status" value="1"/>
</dbReference>
<proteinExistence type="predicted"/>
<dbReference type="CDD" id="cd00995">
    <property type="entry name" value="PBP2_NikA_DppA_OppA_like"/>
    <property type="match status" value="1"/>
</dbReference>
<dbReference type="EMBL" id="QTTT01000001">
    <property type="protein sequence ID" value="REE97665.1"/>
    <property type="molecule type" value="Genomic_DNA"/>
</dbReference>
<evidence type="ECO:0000313" key="4">
    <source>
        <dbReference type="Proteomes" id="UP000256661"/>
    </source>
</evidence>
<dbReference type="CDD" id="cd14014">
    <property type="entry name" value="STKc_PknB_like"/>
    <property type="match status" value="1"/>
</dbReference>
<dbReference type="PROSITE" id="PS50011">
    <property type="entry name" value="PROTEIN_KINASE_DOM"/>
    <property type="match status" value="1"/>
</dbReference>
<dbReference type="Pfam" id="PF00496">
    <property type="entry name" value="SBP_bac_5"/>
    <property type="match status" value="1"/>
</dbReference>
<dbReference type="RefSeq" id="WP_170177666.1">
    <property type="nucleotide sequence ID" value="NZ_QTTT01000001.1"/>
</dbReference>
<organism evidence="3 4">
    <name type="scientific">Thermomonospora umbrina</name>
    <dbReference type="NCBI Taxonomy" id="111806"/>
    <lineage>
        <taxon>Bacteria</taxon>
        <taxon>Bacillati</taxon>
        <taxon>Actinomycetota</taxon>
        <taxon>Actinomycetes</taxon>
        <taxon>Streptosporangiales</taxon>
        <taxon>Thermomonosporaceae</taxon>
        <taxon>Thermomonospora</taxon>
    </lineage>
</organism>
<feature type="region of interest" description="Disordered" evidence="1">
    <location>
        <begin position="340"/>
        <end position="362"/>
    </location>
</feature>
<dbReference type="Gene3D" id="1.10.510.10">
    <property type="entry name" value="Transferase(Phosphotransferase) domain 1"/>
    <property type="match status" value="1"/>
</dbReference>
<feature type="domain" description="Protein kinase" evidence="2">
    <location>
        <begin position="18"/>
        <end position="267"/>
    </location>
</feature>
<dbReference type="Gene3D" id="3.10.105.10">
    <property type="entry name" value="Dipeptide-binding Protein, Domain 3"/>
    <property type="match status" value="1"/>
</dbReference>
<gene>
    <name evidence="3" type="ORF">DFJ69_3139</name>
</gene>
<dbReference type="AlphaFoldDB" id="A0A3D9SXD1"/>
<evidence type="ECO:0000256" key="1">
    <source>
        <dbReference type="SAM" id="MobiDB-lite"/>
    </source>
</evidence>
<dbReference type="PROSITE" id="PS00108">
    <property type="entry name" value="PROTEIN_KINASE_ST"/>
    <property type="match status" value="1"/>
</dbReference>
<protein>
    <submittedName>
        <fullName evidence="3">ABC-type transport system substrate-binding protein</fullName>
    </submittedName>
</protein>
<dbReference type="GO" id="GO:0004672">
    <property type="term" value="F:protein kinase activity"/>
    <property type="evidence" value="ECO:0007669"/>
    <property type="project" value="InterPro"/>
</dbReference>
<dbReference type="GO" id="GO:0015833">
    <property type="term" value="P:peptide transport"/>
    <property type="evidence" value="ECO:0007669"/>
    <property type="project" value="TreeGrafter"/>
</dbReference>
<dbReference type="GO" id="GO:1904680">
    <property type="term" value="F:peptide transmembrane transporter activity"/>
    <property type="evidence" value="ECO:0007669"/>
    <property type="project" value="TreeGrafter"/>
</dbReference>
<feature type="region of interest" description="Disordered" evidence="1">
    <location>
        <begin position="290"/>
        <end position="311"/>
    </location>
</feature>
<accession>A0A3D9SXD1</accession>
<dbReference type="InterPro" id="IPR000719">
    <property type="entry name" value="Prot_kinase_dom"/>
</dbReference>
<dbReference type="InterPro" id="IPR000914">
    <property type="entry name" value="SBP_5_dom"/>
</dbReference>
<sequence>MPAVSPLGPGDPRQVSAFRLLGRLGEGGQGTVFLGRDADGRRVAVKLLHARLASDERARARFAAEVRHAERVAALCTAPVIATDVDGDVPYIVSEYVDGPSLAAVVAAEGPRSGAALDRLAIGTITALAAIHGAGVVHRDFKPSNVLLADDGPRVIDFGIARALDDAKRVSSAAVGTPAYMAPEQIEAQDVGPPADVFAWGCTMVFAATGAPPFGNDAIPAVLRRILLEPPDTGSLGEPLLGLVRRCLDKDPAGRPTAQQILIRLLTRAGALPAAETSPENVLEQGERFAATPIDGPAGGPGNGPRRGRRGIAALTGGAGALVAVGAAVVLIVTMADTGRTGGTGGPRPGASSPPPTGPQLNAIMAPPTFIDPSNASSDGRPIVSQLFTGLVQIGRDGTVRRRLATDLRADPTCRTWTIDIRSGTRFSNGEPVDAAAFVRGWTRAAQSKEYAVGVLMADIEGYTDLLTERTNTFAGLRAGAGGMEVKLTAPDCEFDKRLGNTVFFPVPVTAGAPDNKTYNDRPIGNGPFTVESYTPSRHVVLKRNPSWAFASKGKATPGRVVIDLSEDYSVRGVSGITSGAYDLADVANNDLGTAQSRFADDGRLRTQPVAGTGFLLPVTTRGAMKSREARLAVSFALDRKAITAALFAGTHPPSTGLVPAPVPGFTGERCRSCARPDPSTARWYAERAGLGRGTAITLLSRGDGPARWPDLIEQQLEDSLGWKVKITTVDTFEAWREAISAEDGPALATYGWFSDYPSAFSFLHQILGGDQLPTATGGGFNYAGWRNAGFDRELSAARTQPDEATRIRHLRKAEDLALDDMALIPLWNYTAVTLTNRRFTDVPTDFYGSPDFGDTGR</sequence>
<evidence type="ECO:0000313" key="3">
    <source>
        <dbReference type="EMBL" id="REE97665.1"/>
    </source>
</evidence>
<evidence type="ECO:0000259" key="2">
    <source>
        <dbReference type="PROSITE" id="PS50011"/>
    </source>
</evidence>
<dbReference type="InterPro" id="IPR039424">
    <property type="entry name" value="SBP_5"/>
</dbReference>
<comment type="caution">
    <text evidence="3">The sequence shown here is derived from an EMBL/GenBank/DDBJ whole genome shotgun (WGS) entry which is preliminary data.</text>
</comment>
<dbReference type="Proteomes" id="UP000256661">
    <property type="component" value="Unassembled WGS sequence"/>
</dbReference>
<dbReference type="Pfam" id="PF00069">
    <property type="entry name" value="Pkinase"/>
    <property type="match status" value="1"/>
</dbReference>
<dbReference type="InterPro" id="IPR011009">
    <property type="entry name" value="Kinase-like_dom_sf"/>
</dbReference>
<dbReference type="SUPFAM" id="SSF56112">
    <property type="entry name" value="Protein kinase-like (PK-like)"/>
    <property type="match status" value="1"/>
</dbReference>
<keyword evidence="4" id="KW-1185">Reference proteome</keyword>
<dbReference type="SUPFAM" id="SSF53850">
    <property type="entry name" value="Periplasmic binding protein-like II"/>
    <property type="match status" value="1"/>
</dbReference>
<name>A0A3D9SXD1_9ACTN</name>
<dbReference type="InterPro" id="IPR008271">
    <property type="entry name" value="Ser/Thr_kinase_AS"/>
</dbReference>
<dbReference type="Gene3D" id="3.90.76.10">
    <property type="entry name" value="Dipeptide-binding Protein, Domain 1"/>
    <property type="match status" value="1"/>
</dbReference>
<dbReference type="Gene3D" id="3.40.190.10">
    <property type="entry name" value="Periplasmic binding protein-like II"/>
    <property type="match status" value="1"/>
</dbReference>
<dbReference type="PANTHER" id="PTHR30290">
    <property type="entry name" value="PERIPLASMIC BINDING COMPONENT OF ABC TRANSPORTER"/>
    <property type="match status" value="1"/>
</dbReference>
<reference evidence="3 4" key="1">
    <citation type="submission" date="2018-08" db="EMBL/GenBank/DDBJ databases">
        <title>Sequencing the genomes of 1000 actinobacteria strains.</title>
        <authorList>
            <person name="Klenk H.-P."/>
        </authorList>
    </citation>
    <scope>NUCLEOTIDE SEQUENCE [LARGE SCALE GENOMIC DNA]</scope>
    <source>
        <strain evidence="3 4">DSM 43927</strain>
    </source>
</reference>
<dbReference type="GO" id="GO:0005524">
    <property type="term" value="F:ATP binding"/>
    <property type="evidence" value="ECO:0007669"/>
    <property type="project" value="InterPro"/>
</dbReference>
<dbReference type="Gene3D" id="3.30.200.20">
    <property type="entry name" value="Phosphorylase Kinase, domain 1"/>
    <property type="match status" value="1"/>
</dbReference>